<dbReference type="PANTHER" id="PTHR11101">
    <property type="entry name" value="PHOSPHATE TRANSPORTER"/>
    <property type="match status" value="1"/>
</dbReference>
<comment type="caution">
    <text evidence="9">The sequence shown here is derived from an EMBL/GenBank/DDBJ whole genome shotgun (WGS) entry which is preliminary data.</text>
</comment>
<dbReference type="AlphaFoldDB" id="A0A072P5I7"/>
<dbReference type="PANTHER" id="PTHR11101:SF80">
    <property type="entry name" value="PHOSPHATE TRANSPORTER"/>
    <property type="match status" value="1"/>
</dbReference>
<comment type="similarity">
    <text evidence="7">Belongs to the inorganic phosphate transporter (PiT) (TC 2.A.20) family.</text>
</comment>
<evidence type="ECO:0000256" key="6">
    <source>
        <dbReference type="ARBA" id="ARBA00023136"/>
    </source>
</evidence>
<keyword evidence="10" id="KW-1185">Reference proteome</keyword>
<gene>
    <name evidence="9" type="ORF">A1O9_08639</name>
</gene>
<keyword evidence="2 7" id="KW-0813">Transport</keyword>
<accession>A0A072P5I7</accession>
<dbReference type="GeneID" id="25283551"/>
<dbReference type="GO" id="GO:0005315">
    <property type="term" value="F:phosphate transmembrane transporter activity"/>
    <property type="evidence" value="ECO:0007669"/>
    <property type="project" value="InterPro"/>
</dbReference>
<evidence type="ECO:0000256" key="8">
    <source>
        <dbReference type="SAM" id="MobiDB-lite"/>
    </source>
</evidence>
<name>A0A072P5I7_9EURO</name>
<dbReference type="Proteomes" id="UP000027920">
    <property type="component" value="Unassembled WGS sequence"/>
</dbReference>
<dbReference type="STRING" id="1182545.A0A072P5I7"/>
<keyword evidence="3 7" id="KW-0592">Phosphate transport</keyword>
<keyword evidence="4 7" id="KW-0812">Transmembrane</keyword>
<feature type="transmembrane region" description="Helical" evidence="7">
    <location>
        <begin position="147"/>
        <end position="172"/>
    </location>
</feature>
<evidence type="ECO:0000256" key="3">
    <source>
        <dbReference type="ARBA" id="ARBA00022592"/>
    </source>
</evidence>
<dbReference type="Pfam" id="PF01384">
    <property type="entry name" value="PHO4"/>
    <property type="match status" value="1"/>
</dbReference>
<dbReference type="GO" id="GO:0016020">
    <property type="term" value="C:membrane"/>
    <property type="evidence" value="ECO:0007669"/>
    <property type="project" value="UniProtKB-SubCell"/>
</dbReference>
<evidence type="ECO:0000256" key="2">
    <source>
        <dbReference type="ARBA" id="ARBA00022448"/>
    </source>
</evidence>
<protein>
    <recommendedName>
        <fullName evidence="7">Phosphate transporter</fullName>
    </recommendedName>
</protein>
<organism evidence="9 10">
    <name type="scientific">Exophiala aquamarina CBS 119918</name>
    <dbReference type="NCBI Taxonomy" id="1182545"/>
    <lineage>
        <taxon>Eukaryota</taxon>
        <taxon>Fungi</taxon>
        <taxon>Dikarya</taxon>
        <taxon>Ascomycota</taxon>
        <taxon>Pezizomycotina</taxon>
        <taxon>Eurotiomycetes</taxon>
        <taxon>Chaetothyriomycetidae</taxon>
        <taxon>Chaetothyriales</taxon>
        <taxon>Herpotrichiellaceae</taxon>
        <taxon>Exophiala</taxon>
    </lineage>
</organism>
<evidence type="ECO:0000256" key="1">
    <source>
        <dbReference type="ARBA" id="ARBA00004141"/>
    </source>
</evidence>
<feature type="transmembrane region" description="Helical" evidence="7">
    <location>
        <begin position="184"/>
        <end position="206"/>
    </location>
</feature>
<proteinExistence type="inferred from homology"/>
<evidence type="ECO:0000256" key="5">
    <source>
        <dbReference type="ARBA" id="ARBA00022989"/>
    </source>
</evidence>
<comment type="subcellular location">
    <subcellularLocation>
        <location evidence="1 7">Membrane</location>
        <topology evidence="1 7">Multi-pass membrane protein</topology>
    </subcellularLocation>
</comment>
<dbReference type="InterPro" id="IPR001204">
    <property type="entry name" value="Phos_transporter"/>
</dbReference>
<sequence>MVALEQYDYIFAITTVFAALDAWNIGANDVANAFATSVASRSLTLKQAVAIASIMEFGGSVAAGARVTDTIRTRIIDPQLYHHDPGVLLLAMMCAIISSACFLHVATQNGFPVSTTHSIIGGLVGSGVASVGMSNISWGWGGVSQVFAAWIIAPGIAGILGVILFLITRFLVLMKRDAVRRAFFSIPVYVFITFGALSMLVVWKGIDTVVEPTDTQILISVFTVAGGATILCSTFILPFLWRRIVYNDWQLRWFHVWKGPYLLRLPPPPPAPADVRVHNITDYYRGHMNLEELRILRISEAMMHSVQASSTVAELMGKDTESQSSPHSHIPLQDEPEKLRPHRPLGSWNSLPVLWWKLRHFFLHGVEQDVVTMQKRNTLLTWNIADMHARASRYDNKAEYMYSALQIMTAGASSFIHGSNDVANAMGPFTSAYYIWKTGTVQTQQSVPIWVLCFGGAAIVLGLLFHGYYVMQNLGNKLTLISPSRGFCMELGSAITILMATRLALPVSTPARQWVSDSQMEIGDL</sequence>
<evidence type="ECO:0000313" key="10">
    <source>
        <dbReference type="Proteomes" id="UP000027920"/>
    </source>
</evidence>
<dbReference type="OrthoDB" id="260807at2759"/>
<keyword evidence="5 7" id="KW-1133">Transmembrane helix</keyword>
<feature type="transmembrane region" description="Helical" evidence="7">
    <location>
        <begin position="87"/>
        <end position="107"/>
    </location>
</feature>
<dbReference type="GO" id="GO:0035435">
    <property type="term" value="P:phosphate ion transmembrane transport"/>
    <property type="evidence" value="ECO:0007669"/>
    <property type="project" value="TreeGrafter"/>
</dbReference>
<evidence type="ECO:0000256" key="7">
    <source>
        <dbReference type="RuleBase" id="RU363058"/>
    </source>
</evidence>
<dbReference type="EMBL" id="AMGV01000008">
    <property type="protein sequence ID" value="KEF54987.1"/>
    <property type="molecule type" value="Genomic_DNA"/>
</dbReference>
<feature type="transmembrane region" description="Helical" evidence="7">
    <location>
        <begin position="218"/>
        <end position="241"/>
    </location>
</feature>
<dbReference type="HOGENOM" id="CLU_015355_3_0_1"/>
<keyword evidence="6 7" id="KW-0472">Membrane</keyword>
<evidence type="ECO:0000256" key="4">
    <source>
        <dbReference type="ARBA" id="ARBA00022692"/>
    </source>
</evidence>
<feature type="transmembrane region" description="Helical" evidence="7">
    <location>
        <begin position="447"/>
        <end position="471"/>
    </location>
</feature>
<dbReference type="VEuPathDB" id="FungiDB:A1O9_08639"/>
<feature type="transmembrane region" description="Helical" evidence="7">
    <location>
        <begin position="119"/>
        <end position="141"/>
    </location>
</feature>
<reference evidence="9 10" key="1">
    <citation type="submission" date="2013-03" db="EMBL/GenBank/DDBJ databases">
        <title>The Genome Sequence of Exophiala aquamarina CBS 119918.</title>
        <authorList>
            <consortium name="The Broad Institute Genomics Platform"/>
            <person name="Cuomo C."/>
            <person name="de Hoog S."/>
            <person name="Gorbushina A."/>
            <person name="Walker B."/>
            <person name="Young S.K."/>
            <person name="Zeng Q."/>
            <person name="Gargeya S."/>
            <person name="Fitzgerald M."/>
            <person name="Haas B."/>
            <person name="Abouelleil A."/>
            <person name="Allen A.W."/>
            <person name="Alvarado L."/>
            <person name="Arachchi H.M."/>
            <person name="Berlin A.M."/>
            <person name="Chapman S.B."/>
            <person name="Gainer-Dewar J."/>
            <person name="Goldberg J."/>
            <person name="Griggs A."/>
            <person name="Gujja S."/>
            <person name="Hansen M."/>
            <person name="Howarth C."/>
            <person name="Imamovic A."/>
            <person name="Ireland A."/>
            <person name="Larimer J."/>
            <person name="McCowan C."/>
            <person name="Murphy C."/>
            <person name="Pearson M."/>
            <person name="Poon T.W."/>
            <person name="Priest M."/>
            <person name="Roberts A."/>
            <person name="Saif S."/>
            <person name="Shea T."/>
            <person name="Sisk P."/>
            <person name="Sykes S."/>
            <person name="Wortman J."/>
            <person name="Nusbaum C."/>
            <person name="Birren B."/>
        </authorList>
    </citation>
    <scope>NUCLEOTIDE SEQUENCE [LARGE SCALE GENOMIC DNA]</scope>
    <source>
        <strain evidence="9 10">CBS 119918</strain>
    </source>
</reference>
<feature type="region of interest" description="Disordered" evidence="8">
    <location>
        <begin position="317"/>
        <end position="336"/>
    </location>
</feature>
<dbReference type="RefSeq" id="XP_013257577.1">
    <property type="nucleotide sequence ID" value="XM_013402123.1"/>
</dbReference>
<comment type="function">
    <text evidence="7">Sodium-phosphate symporter.</text>
</comment>
<evidence type="ECO:0000313" key="9">
    <source>
        <dbReference type="EMBL" id="KEF54987.1"/>
    </source>
</evidence>